<keyword evidence="3" id="KW-0813">Transport</keyword>
<dbReference type="GO" id="GO:0035673">
    <property type="term" value="F:oligopeptide transmembrane transporter activity"/>
    <property type="evidence" value="ECO:0007669"/>
    <property type="project" value="InterPro"/>
</dbReference>
<keyword evidence="7 9" id="KW-1133">Transmembrane helix</keyword>
<feature type="transmembrane region" description="Helical" evidence="9">
    <location>
        <begin position="25"/>
        <end position="47"/>
    </location>
</feature>
<dbReference type="NCBIfam" id="TIGR00728">
    <property type="entry name" value="OPT_sfam"/>
    <property type="match status" value="1"/>
</dbReference>
<proteinExistence type="inferred from homology"/>
<evidence type="ECO:0000256" key="7">
    <source>
        <dbReference type="ARBA" id="ARBA00022989"/>
    </source>
</evidence>
<dbReference type="GO" id="GO:0015031">
    <property type="term" value="P:protein transport"/>
    <property type="evidence" value="ECO:0007669"/>
    <property type="project" value="UniProtKB-KW"/>
</dbReference>
<sequence>EQSTVPEVAATIPVSDDPTLPVMTFRFWVIGTIFSIFSAAVAQFMYYRAVAIQLNNFSVILMTYPIDFIFARGTFIGGSLNPGPYNIKEHTLIVVAASTNNNPAYATDILTIQRLYYGRNQNPNNVGWAAALLLIWTTQCIGYGFAGLCRTWLVYPAAIWWPQNLVIGNVLHVFHAKANSGVVADRINLFSKLTGCVIVYEFLPQYFAMYLGKVSIFCLIFGSLKGKLGNPLHYPLENPDNAGNGGGFGMLTFDWQQVSASYPLYTPFWAQANSLIPIFISTWIVAPWMYHKNIWNANMYPLASAGNFDVFGNSYNISKIVNSHMEVQDDRYQEYSPLRLSTYWALLYGSNFAVISSILVHAALFHGREIVDGFRASRTEDDDVHLKMMRKYPEVPNTWYIATLVIFLSLAIFTVEYYTEFQLRWWGVLFAMLSVFVFIIPIGLVQGISNIQIGTNVITEFMFGLAVPGKAIANVCFKTYGYNSMAQALALVQDLKLGVYMKIPPKAMFICQMYSTIIGGIVNYAVLNLIIENVPDIWVKPNPAWESPNPKIFYTASLIWGAVGPKRMFGSDSPYQPLLWGFLVGAVLPIPTYLLHRRFPNYGWNFVNWPIIALYWGNGPPNGNGSSYITTFSLSFLSQFYAKRYRRNWYDKYNYTISAALDSGTIVTAIILY</sequence>
<keyword evidence="5" id="KW-0571">Peptide transport</keyword>
<feature type="non-terminal residue" evidence="10">
    <location>
        <position position="673"/>
    </location>
</feature>
<evidence type="ECO:0000256" key="1">
    <source>
        <dbReference type="ARBA" id="ARBA00004141"/>
    </source>
</evidence>
<feature type="transmembrane region" description="Helical" evidence="9">
    <location>
        <begin position="343"/>
        <end position="365"/>
    </location>
</feature>
<evidence type="ECO:0000256" key="3">
    <source>
        <dbReference type="ARBA" id="ARBA00022448"/>
    </source>
</evidence>
<reference evidence="11" key="1">
    <citation type="journal article" date="2018" name="Nat. Microbiol.">
        <title>Leveraging single-cell genomics to expand the fungal tree of life.</title>
        <authorList>
            <person name="Ahrendt S.R."/>
            <person name="Quandt C.A."/>
            <person name="Ciobanu D."/>
            <person name="Clum A."/>
            <person name="Salamov A."/>
            <person name="Andreopoulos B."/>
            <person name="Cheng J.F."/>
            <person name="Woyke T."/>
            <person name="Pelin A."/>
            <person name="Henrissat B."/>
            <person name="Reynolds N.K."/>
            <person name="Benny G.L."/>
            <person name="Smith M.E."/>
            <person name="James T.Y."/>
            <person name="Grigoriev I.V."/>
        </authorList>
    </citation>
    <scope>NUCLEOTIDE SEQUENCE [LARGE SCALE GENOMIC DNA]</scope>
</reference>
<feature type="transmembrane region" description="Helical" evidence="9">
    <location>
        <begin position="654"/>
        <end position="672"/>
    </location>
</feature>
<feature type="transmembrane region" description="Helical" evidence="9">
    <location>
        <begin position="398"/>
        <end position="419"/>
    </location>
</feature>
<feature type="transmembrane region" description="Helical" evidence="9">
    <location>
        <begin position="207"/>
        <end position="224"/>
    </location>
</feature>
<evidence type="ECO:0000313" key="10">
    <source>
        <dbReference type="EMBL" id="RKO88573.1"/>
    </source>
</evidence>
<feature type="transmembrane region" description="Helical" evidence="9">
    <location>
        <begin position="126"/>
        <end position="146"/>
    </location>
</feature>
<dbReference type="OrthoDB" id="9986677at2759"/>
<feature type="transmembrane region" description="Helical" evidence="9">
    <location>
        <begin position="509"/>
        <end position="531"/>
    </location>
</feature>
<evidence type="ECO:0000256" key="4">
    <source>
        <dbReference type="ARBA" id="ARBA00022692"/>
    </source>
</evidence>
<dbReference type="InterPro" id="IPR004813">
    <property type="entry name" value="OPT"/>
</dbReference>
<feature type="non-terminal residue" evidence="10">
    <location>
        <position position="1"/>
    </location>
</feature>
<comment type="similarity">
    <text evidence="2">Belongs to the oligopeptide OPT transporter family.</text>
</comment>
<keyword evidence="4 9" id="KW-0812">Transmembrane</keyword>
<dbReference type="GO" id="GO:0016020">
    <property type="term" value="C:membrane"/>
    <property type="evidence" value="ECO:0007669"/>
    <property type="project" value="UniProtKB-SubCell"/>
</dbReference>
<dbReference type="InterPro" id="IPR004648">
    <property type="entry name" value="Oligpept_transpt"/>
</dbReference>
<dbReference type="NCBIfam" id="TIGR00727">
    <property type="entry name" value="ISP4_OPT"/>
    <property type="match status" value="1"/>
</dbReference>
<dbReference type="AlphaFoldDB" id="A0A4P9WAN0"/>
<evidence type="ECO:0000256" key="8">
    <source>
        <dbReference type="ARBA" id="ARBA00023136"/>
    </source>
</evidence>
<organism evidence="10 11">
    <name type="scientific">Blyttiomyces helicus</name>
    <dbReference type="NCBI Taxonomy" id="388810"/>
    <lineage>
        <taxon>Eukaryota</taxon>
        <taxon>Fungi</taxon>
        <taxon>Fungi incertae sedis</taxon>
        <taxon>Chytridiomycota</taxon>
        <taxon>Chytridiomycota incertae sedis</taxon>
        <taxon>Chytridiomycetes</taxon>
        <taxon>Chytridiomycetes incertae sedis</taxon>
        <taxon>Blyttiomyces</taxon>
    </lineage>
</organism>
<feature type="transmembrane region" description="Helical" evidence="9">
    <location>
        <begin position="578"/>
        <end position="595"/>
    </location>
</feature>
<accession>A0A4P9WAN0</accession>
<dbReference type="EMBL" id="KZ996628">
    <property type="protein sequence ID" value="RKO88573.1"/>
    <property type="molecule type" value="Genomic_DNA"/>
</dbReference>
<gene>
    <name evidence="10" type="ORF">BDK51DRAFT_14398</name>
</gene>
<feature type="transmembrane region" description="Helical" evidence="9">
    <location>
        <begin position="425"/>
        <end position="445"/>
    </location>
</feature>
<evidence type="ECO:0000256" key="5">
    <source>
        <dbReference type="ARBA" id="ARBA00022856"/>
    </source>
</evidence>
<evidence type="ECO:0000313" key="11">
    <source>
        <dbReference type="Proteomes" id="UP000269721"/>
    </source>
</evidence>
<dbReference type="PANTHER" id="PTHR22601">
    <property type="entry name" value="ISP4 LIKE PROTEIN"/>
    <property type="match status" value="1"/>
</dbReference>
<dbReference type="Proteomes" id="UP000269721">
    <property type="component" value="Unassembled WGS sequence"/>
</dbReference>
<comment type="subcellular location">
    <subcellularLocation>
        <location evidence="1">Membrane</location>
        <topology evidence="1">Multi-pass membrane protein</topology>
    </subcellularLocation>
</comment>
<feature type="transmembrane region" description="Helical" evidence="9">
    <location>
        <begin position="268"/>
        <end position="290"/>
    </location>
</feature>
<keyword evidence="8 9" id="KW-0472">Membrane</keyword>
<evidence type="ECO:0000256" key="9">
    <source>
        <dbReference type="SAM" id="Phobius"/>
    </source>
</evidence>
<evidence type="ECO:0000256" key="6">
    <source>
        <dbReference type="ARBA" id="ARBA00022927"/>
    </source>
</evidence>
<protein>
    <submittedName>
        <fullName evidence="10">OPT oligopeptide transporter protein-domain-containing protein</fullName>
    </submittedName>
</protein>
<name>A0A4P9WAN0_9FUNG</name>
<dbReference type="Pfam" id="PF03169">
    <property type="entry name" value="OPT"/>
    <property type="match status" value="1"/>
</dbReference>
<keyword evidence="6" id="KW-0653">Protein transport</keyword>
<evidence type="ECO:0000256" key="2">
    <source>
        <dbReference type="ARBA" id="ARBA00008807"/>
    </source>
</evidence>
<keyword evidence="11" id="KW-1185">Reference proteome</keyword>